<dbReference type="EMBL" id="CM024795">
    <property type="protein sequence ID" value="KAG8001230.1"/>
    <property type="molecule type" value="Genomic_DNA"/>
</dbReference>
<reference evidence="1" key="1">
    <citation type="submission" date="2020-04" db="EMBL/GenBank/DDBJ databases">
        <title>A chromosome-scale assembly and high-density genetic map of the yellow drum (Nibea albiflora) genome.</title>
        <authorList>
            <person name="Xu D."/>
            <person name="Zhang W."/>
            <person name="Chen R."/>
            <person name="Tan P."/>
            <person name="Wang L."/>
            <person name="Song H."/>
            <person name="Tian L."/>
            <person name="Zhu Q."/>
            <person name="Wang B."/>
        </authorList>
    </citation>
    <scope>NUCLEOTIDE SEQUENCE</scope>
    <source>
        <strain evidence="1">ZJHYS-2018</strain>
    </source>
</reference>
<accession>A0ACB7EH86</accession>
<sequence>MSDALLQWCVDQLYHKFGLEACEDIVQYILLIETPEEIEEYVGDLLQGTDGRKGQFIDELIVKWKTTRRQATDNTSLFLLKEPVPSADSQDMTTQKKSKRKGRNKQEVVTVCQTEPEPEPVKTPIDLKRAQENSCSSSTKKKNKFVSLYNKDGQDRLSVMLPGRHGCLHKRGAGDPAADSNKSQKLRKKLMGDCGERDYLPHQEAIMKVGLEKAVQHKEKLLEYDRNSVRRTQVLDDESDYFATESNQWLSPGEREKLRKKEEELRELRHASRKDRKITLDFAGRQVIDEGNNLNEYYNKLDETLKAMNSDSKSPKYSARQGGKQSSRELVNPNIMQSAPEWVDVGGSEHYRRNVEQGKRSTEDKGGEERSRLRLQDKELQEMSDGGWCLSMHQPWASLLVKGIKRVEGRTWYTSHRGRLWIAAAAKKPTPQEIAEVETMYRHIYKREPRFPKDYPTGCLLGCVNVTDCLSQEQFRQQFPDTCEESASPFVFICTNPQELLVKFPMKGKHKISALFVAYAPTEELCGGERVSTERLQVEAYCKEALHSFNLVQGERKARIVECENSLKLEAVGCGRKWSYLEPAFGLSIMGYCRNMAEQHGGHHGRRPALSVDMKGKLESHYHQGAKKGLVPSAAE</sequence>
<organism evidence="1 2">
    <name type="scientific">Nibea albiflora</name>
    <name type="common">Yellow drum</name>
    <name type="synonym">Corvina albiflora</name>
    <dbReference type="NCBI Taxonomy" id="240163"/>
    <lineage>
        <taxon>Eukaryota</taxon>
        <taxon>Metazoa</taxon>
        <taxon>Chordata</taxon>
        <taxon>Craniata</taxon>
        <taxon>Vertebrata</taxon>
        <taxon>Euteleostomi</taxon>
        <taxon>Actinopterygii</taxon>
        <taxon>Neopterygii</taxon>
        <taxon>Teleostei</taxon>
        <taxon>Neoteleostei</taxon>
        <taxon>Acanthomorphata</taxon>
        <taxon>Eupercaria</taxon>
        <taxon>Sciaenidae</taxon>
        <taxon>Nibea</taxon>
    </lineage>
</organism>
<proteinExistence type="predicted"/>
<dbReference type="Proteomes" id="UP000805704">
    <property type="component" value="Chromosome 7"/>
</dbReference>
<keyword evidence="2" id="KW-1185">Reference proteome</keyword>
<gene>
    <name evidence="1" type="primary">TRIP4</name>
    <name evidence="1" type="ORF">GBF38_006805</name>
</gene>
<comment type="caution">
    <text evidence="1">The sequence shown here is derived from an EMBL/GenBank/DDBJ whole genome shotgun (WGS) entry which is preliminary data.</text>
</comment>
<evidence type="ECO:0000313" key="2">
    <source>
        <dbReference type="Proteomes" id="UP000805704"/>
    </source>
</evidence>
<evidence type="ECO:0000313" key="1">
    <source>
        <dbReference type="EMBL" id="KAG8001230.1"/>
    </source>
</evidence>
<protein>
    <submittedName>
        <fullName evidence="1">Activating signal cointegrator 1</fullName>
    </submittedName>
</protein>
<name>A0ACB7EH86_NIBAL</name>